<dbReference type="Pfam" id="PF00931">
    <property type="entry name" value="NB-ARC"/>
    <property type="match status" value="1"/>
</dbReference>
<evidence type="ECO:0000313" key="7">
    <source>
        <dbReference type="Proteomes" id="UP000289738"/>
    </source>
</evidence>
<keyword evidence="7" id="KW-1185">Reference proteome</keyword>
<protein>
    <recommendedName>
        <fullName evidence="5">TIR domain-containing protein</fullName>
    </recommendedName>
</protein>
<gene>
    <name evidence="6" type="ORF">Ahy_A04g018124</name>
</gene>
<dbReference type="InterPro" id="IPR000157">
    <property type="entry name" value="TIR_dom"/>
</dbReference>
<keyword evidence="4" id="KW-0520">NAD</keyword>
<dbReference type="GO" id="GO:0006952">
    <property type="term" value="P:defense response"/>
    <property type="evidence" value="ECO:0007669"/>
    <property type="project" value="UniProtKB-KW"/>
</dbReference>
<dbReference type="PROSITE" id="PS50104">
    <property type="entry name" value="TIR"/>
    <property type="match status" value="1"/>
</dbReference>
<evidence type="ECO:0000259" key="5">
    <source>
        <dbReference type="PROSITE" id="PS50104"/>
    </source>
</evidence>
<dbReference type="Proteomes" id="UP000289738">
    <property type="component" value="Chromosome A04"/>
</dbReference>
<dbReference type="PRINTS" id="PR00364">
    <property type="entry name" value="DISEASERSIST"/>
</dbReference>
<dbReference type="InterPro" id="IPR002182">
    <property type="entry name" value="NB-ARC"/>
</dbReference>
<name>A0A445DCW7_ARAHY</name>
<evidence type="ECO:0000256" key="3">
    <source>
        <dbReference type="ARBA" id="ARBA00022821"/>
    </source>
</evidence>
<dbReference type="InterPro" id="IPR042197">
    <property type="entry name" value="Apaf_helical"/>
</dbReference>
<dbReference type="InterPro" id="IPR044974">
    <property type="entry name" value="Disease_R_plants"/>
</dbReference>
<dbReference type="Gramene" id="arahy.Tifrunner.gnm2.ann2.Ah04g361000.1">
    <property type="protein sequence ID" value="arahy.Tifrunner.gnm2.ann2.Ah04g361000.1-CDS"/>
    <property type="gene ID" value="arahy.Tifrunner.gnm2.ann2.Ah04g361000"/>
</dbReference>
<evidence type="ECO:0000256" key="1">
    <source>
        <dbReference type="ARBA" id="ARBA00022614"/>
    </source>
</evidence>
<dbReference type="PANTHER" id="PTHR11017:SF559">
    <property type="entry name" value="DISEASE RESISTANCE PROTEIN CHL1"/>
    <property type="match status" value="1"/>
</dbReference>
<dbReference type="Gene3D" id="3.40.50.10140">
    <property type="entry name" value="Toll/interleukin-1 receptor homology (TIR) domain"/>
    <property type="match status" value="1"/>
</dbReference>
<dbReference type="EMBL" id="SDMP01000004">
    <property type="protein sequence ID" value="RYR61029.1"/>
    <property type="molecule type" value="Genomic_DNA"/>
</dbReference>
<evidence type="ECO:0000256" key="2">
    <source>
        <dbReference type="ARBA" id="ARBA00022737"/>
    </source>
</evidence>
<comment type="caution">
    <text evidence="6">The sequence shown here is derived from an EMBL/GenBank/DDBJ whole genome shotgun (WGS) entry which is preliminary data.</text>
</comment>
<evidence type="ECO:0000256" key="4">
    <source>
        <dbReference type="ARBA" id="ARBA00023027"/>
    </source>
</evidence>
<dbReference type="SUPFAM" id="SSF52540">
    <property type="entry name" value="P-loop containing nucleoside triphosphate hydrolases"/>
    <property type="match status" value="1"/>
</dbReference>
<dbReference type="InterPro" id="IPR027417">
    <property type="entry name" value="P-loop_NTPase"/>
</dbReference>
<dbReference type="InterPro" id="IPR035897">
    <property type="entry name" value="Toll_tir_struct_dom_sf"/>
</dbReference>
<dbReference type="FunFam" id="3.40.50.10140:FF:000007">
    <property type="entry name" value="Disease resistance protein (TIR-NBS-LRR class)"/>
    <property type="match status" value="1"/>
</dbReference>
<keyword evidence="1" id="KW-0433">Leucine-rich repeat</keyword>
<dbReference type="Pfam" id="PF01582">
    <property type="entry name" value="TIR"/>
    <property type="match status" value="1"/>
</dbReference>
<dbReference type="GO" id="GO:0007165">
    <property type="term" value="P:signal transduction"/>
    <property type="evidence" value="ECO:0007669"/>
    <property type="project" value="InterPro"/>
</dbReference>
<dbReference type="Pfam" id="PF23282">
    <property type="entry name" value="WHD_ROQ1"/>
    <property type="match status" value="1"/>
</dbReference>
<dbReference type="SUPFAM" id="SSF52200">
    <property type="entry name" value="Toll/Interleukin receptor TIR domain"/>
    <property type="match status" value="1"/>
</dbReference>
<dbReference type="Gene3D" id="3.80.10.10">
    <property type="entry name" value="Ribonuclease Inhibitor"/>
    <property type="match status" value="2"/>
</dbReference>
<dbReference type="GO" id="GO:0043531">
    <property type="term" value="F:ADP binding"/>
    <property type="evidence" value="ECO:0007669"/>
    <property type="project" value="InterPro"/>
</dbReference>
<organism evidence="6 7">
    <name type="scientific">Arachis hypogaea</name>
    <name type="common">Peanut</name>
    <dbReference type="NCBI Taxonomy" id="3818"/>
    <lineage>
        <taxon>Eukaryota</taxon>
        <taxon>Viridiplantae</taxon>
        <taxon>Streptophyta</taxon>
        <taxon>Embryophyta</taxon>
        <taxon>Tracheophyta</taxon>
        <taxon>Spermatophyta</taxon>
        <taxon>Magnoliopsida</taxon>
        <taxon>eudicotyledons</taxon>
        <taxon>Gunneridae</taxon>
        <taxon>Pentapetalae</taxon>
        <taxon>rosids</taxon>
        <taxon>fabids</taxon>
        <taxon>Fabales</taxon>
        <taxon>Fabaceae</taxon>
        <taxon>Papilionoideae</taxon>
        <taxon>50 kb inversion clade</taxon>
        <taxon>dalbergioids sensu lato</taxon>
        <taxon>Dalbergieae</taxon>
        <taxon>Pterocarpus clade</taxon>
        <taxon>Arachis</taxon>
    </lineage>
</organism>
<keyword evidence="3" id="KW-0611">Plant defense</keyword>
<dbReference type="SUPFAM" id="SSF46785">
    <property type="entry name" value="Winged helix' DNA-binding domain"/>
    <property type="match status" value="1"/>
</dbReference>
<evidence type="ECO:0000313" key="6">
    <source>
        <dbReference type="EMBL" id="RYR61029.1"/>
    </source>
</evidence>
<dbReference type="SMART" id="SM00255">
    <property type="entry name" value="TIR"/>
    <property type="match status" value="1"/>
</dbReference>
<dbReference type="Gene3D" id="3.40.50.300">
    <property type="entry name" value="P-loop containing nucleotide triphosphate hydrolases"/>
    <property type="match status" value="1"/>
</dbReference>
<dbReference type="PANTHER" id="PTHR11017">
    <property type="entry name" value="LEUCINE-RICH REPEAT-CONTAINING PROTEIN"/>
    <property type="match status" value="1"/>
</dbReference>
<proteinExistence type="predicted"/>
<dbReference type="SUPFAM" id="SSF52058">
    <property type="entry name" value="L domain-like"/>
    <property type="match status" value="1"/>
</dbReference>
<dbReference type="InterPro" id="IPR036390">
    <property type="entry name" value="WH_DNA-bd_sf"/>
</dbReference>
<keyword evidence="2" id="KW-0677">Repeat</keyword>
<dbReference type="InterPro" id="IPR032675">
    <property type="entry name" value="LRR_dom_sf"/>
</dbReference>
<dbReference type="Gene3D" id="1.10.8.430">
    <property type="entry name" value="Helical domain of apoptotic protease-activating factors"/>
    <property type="match status" value="1"/>
</dbReference>
<dbReference type="AlphaFoldDB" id="A0A445DCW7"/>
<sequence length="1072" mass="122711">MASFVDDEAFSSSLMPRACTYKVFLSFRGEDTRKGFTSHLCTALVNRGITTYIDDKNLRKGDLISDELLTAIEESMFAVIVLSPNYASSTRCLDELHKIVECKNNLGLQIVAVFYHVKPCDIRHQIGAFEEAFKKHELRFGKEGDRVRRWRNALTQVARYSNWDSERFENEAILVESIAQYIHERLIMKLPSSMENLIGIDSRLEEVVRHIGLGENDVRFIGICGMGGVGKTTIARRVYEAIRSEFKASCFLSNVRETCKRSSIVQIQKELLARMNINLDTTIHDEFHGRAAICDSLCHRKVLLVLDDVDDGSLLKNLAREQNWFSLGSRIIITTRDRHVLVRHGAVNRIYKVEGLKQNEALELFCLNAFKRPKPEEGYMDLSTEVVKYCGGLPLALEVLGSHLCGRPSDVWHRAIEKIKSFPDDKIFNTLKISYDGLGHMERNIFLDIACFFKGRKKDYVTNILNRCGYHAEIDIATLIDKSLLTIINDEYGNIFLGMHDLLEDMGKHIVKQESPNNPSKRSRLWSYKDVDLVLAQNKEIEAIHSISLYNMDWEIEGSWRDLDIRDLSFSNKCQLKLLILDGVEAPILSDIPCTLKVLTWRGCPMKTLPFTDHQRYELVEIDLSHSSIVQLWDGKKFLKKLELLNLSYCKLMKQTPDFSGAPNLKTLHLEECKGLNYIHPSLAHHKSLVELNLRECGSLETLANKLEMRSLEKLDLNWCQHLRKLPEFGECMTKLSILSLSYTDIKELPRTLENLVGLSELHFRVWEYIPVSLGCFVGLKKLELSGCSELSCVPYSTHGLESLAVWGWHDRLLGSLSLLPSLSSLQLRGRFFGSKESTPYYDLSHLTSLTDLDLSVNDLLRVPINIRELPRLIRLKLNRCYKLEVMPELPSSLRELNAEDCHLLDASNVNDVISKACCGFAESASQDREDVLQMWIHGKEIPAWFEHQEEDNEVAVSFPSTENIALALCFLLDSYAYEVKPSVICNGEKFINKSFLEIGFHTCPQHLFIVCLNGYYLSNLLCQYNCFQMLFPRIDNTAVQRSGARWVCKQDIQDFKKRKSQNREKKSNSLN</sequence>
<feature type="domain" description="TIR" evidence="5">
    <location>
        <begin position="19"/>
        <end position="186"/>
    </location>
</feature>
<dbReference type="InterPro" id="IPR058192">
    <property type="entry name" value="WHD_ROQ1-like"/>
</dbReference>
<dbReference type="SMR" id="A0A445DCW7"/>
<dbReference type="STRING" id="3818.A0A445DCW7"/>
<accession>A0A445DCW7</accession>
<reference evidence="6 7" key="1">
    <citation type="submission" date="2019-01" db="EMBL/GenBank/DDBJ databases">
        <title>Sequencing of cultivated peanut Arachis hypogaea provides insights into genome evolution and oil improvement.</title>
        <authorList>
            <person name="Chen X."/>
        </authorList>
    </citation>
    <scope>NUCLEOTIDE SEQUENCE [LARGE SCALE GENOMIC DNA]</scope>
    <source>
        <strain evidence="7">cv. Fuhuasheng</strain>
        <tissue evidence="6">Leaves</tissue>
    </source>
</reference>